<gene>
    <name evidence="3" type="ORF">BDW02DRAFT_567897</name>
</gene>
<keyword evidence="4" id="KW-1185">Reference proteome</keyword>
<feature type="compositionally biased region" description="Polar residues" evidence="1">
    <location>
        <begin position="74"/>
        <end position="86"/>
    </location>
</feature>
<feature type="domain" description="Glycosyl transferase CAP10" evidence="2">
    <location>
        <begin position="174"/>
        <end position="410"/>
    </location>
</feature>
<dbReference type="InterPro" id="IPR051091">
    <property type="entry name" value="O-Glucosyltr/Glycosyltrsf_90"/>
</dbReference>
<evidence type="ECO:0000313" key="4">
    <source>
        <dbReference type="Proteomes" id="UP000800040"/>
    </source>
</evidence>
<dbReference type="OrthoDB" id="202415at2759"/>
<dbReference type="InterPro" id="IPR006598">
    <property type="entry name" value="CAP10"/>
</dbReference>
<accession>A0A6A5KPN3</accession>
<dbReference type="EMBL" id="ML975285">
    <property type="protein sequence ID" value="KAF1835573.1"/>
    <property type="molecule type" value="Genomic_DNA"/>
</dbReference>
<dbReference type="Pfam" id="PF05686">
    <property type="entry name" value="Glyco_transf_90"/>
    <property type="match status" value="1"/>
</dbReference>
<evidence type="ECO:0000256" key="1">
    <source>
        <dbReference type="SAM" id="MobiDB-lite"/>
    </source>
</evidence>
<dbReference type="PANTHER" id="PTHR12203">
    <property type="entry name" value="KDEL LYS-ASP-GLU-LEU CONTAINING - RELATED"/>
    <property type="match status" value="1"/>
</dbReference>
<dbReference type="AlphaFoldDB" id="A0A6A5KPN3"/>
<reference evidence="3" key="1">
    <citation type="submission" date="2020-01" db="EMBL/GenBank/DDBJ databases">
        <authorList>
            <consortium name="DOE Joint Genome Institute"/>
            <person name="Haridas S."/>
            <person name="Albert R."/>
            <person name="Binder M."/>
            <person name="Bloem J."/>
            <person name="Labutti K."/>
            <person name="Salamov A."/>
            <person name="Andreopoulos B."/>
            <person name="Baker S.E."/>
            <person name="Barry K."/>
            <person name="Bills G."/>
            <person name="Bluhm B.H."/>
            <person name="Cannon C."/>
            <person name="Castanera R."/>
            <person name="Culley D.E."/>
            <person name="Daum C."/>
            <person name="Ezra D."/>
            <person name="Gonzalez J.B."/>
            <person name="Henrissat B."/>
            <person name="Kuo A."/>
            <person name="Liang C."/>
            <person name="Lipzen A."/>
            <person name="Lutzoni F."/>
            <person name="Magnuson J."/>
            <person name="Mondo S."/>
            <person name="Nolan M."/>
            <person name="Ohm R."/>
            <person name="Pangilinan J."/>
            <person name="Park H.-J."/>
            <person name="Ramirez L."/>
            <person name="Alfaro M."/>
            <person name="Sun H."/>
            <person name="Tritt A."/>
            <person name="Yoshinaga Y."/>
            <person name="Zwiers L.-H."/>
            <person name="Turgeon B.G."/>
            <person name="Goodwin S.B."/>
            <person name="Spatafora J.W."/>
            <person name="Crous P.W."/>
            <person name="Grigoriev I.V."/>
        </authorList>
    </citation>
    <scope>NUCLEOTIDE SEQUENCE</scope>
    <source>
        <strain evidence="3">P77</strain>
    </source>
</reference>
<evidence type="ECO:0000259" key="2">
    <source>
        <dbReference type="SMART" id="SM00672"/>
    </source>
</evidence>
<feature type="compositionally biased region" description="Polar residues" evidence="1">
    <location>
        <begin position="49"/>
        <end position="58"/>
    </location>
</feature>
<protein>
    <recommendedName>
        <fullName evidence="2">Glycosyl transferase CAP10 domain-containing protein</fullName>
    </recommendedName>
</protein>
<proteinExistence type="predicted"/>
<name>A0A6A5KPN3_9PLEO</name>
<feature type="region of interest" description="Disordered" evidence="1">
    <location>
        <begin position="42"/>
        <end position="86"/>
    </location>
</feature>
<sequence>MAKTCSPRQLLLCCLGIFCLLTMFITVALLRHRLQASGSGPVLEAQEPLSGTSSTAQESVIPAAPKVTHKPTVNRPSLTPSGSNYGLPSTKCRTKFAGLFDELDRSVALQRELGNVTRADVDLSWKKDGGARVMIYNHKLYIIEAKLNSNGYQRPRLLATLHQLNRAITASPFPLPSIEFSFAVDDIPDASHGHHTIWAFSRHVSLDNEMWVMPDFGYWSWPLDLVGEYEQIRSEMQENEVTWEDKISKVLWRGAVKTNKELRGALMKVTRGKPWADVEQITWKSRKDVSDGSAALPIADHCKYQFLIHTEGRSYSGRGKYLLNCASIVITHKAEWVEPHSHLFIASGPNQNVVEVERDFSDLEEKVQELLQNPDRAKAIVKNSIATFRDRYLTPEAQTCYWRELFLAWEGISFAPEPWEVDEDGKERIRGVPFQTFVIQALDPDRCSWWKKLTLQC</sequence>
<dbReference type="Proteomes" id="UP000800040">
    <property type="component" value="Unassembled WGS sequence"/>
</dbReference>
<organism evidence="3 4">
    <name type="scientific">Decorospora gaudefroyi</name>
    <dbReference type="NCBI Taxonomy" id="184978"/>
    <lineage>
        <taxon>Eukaryota</taxon>
        <taxon>Fungi</taxon>
        <taxon>Dikarya</taxon>
        <taxon>Ascomycota</taxon>
        <taxon>Pezizomycotina</taxon>
        <taxon>Dothideomycetes</taxon>
        <taxon>Pleosporomycetidae</taxon>
        <taxon>Pleosporales</taxon>
        <taxon>Pleosporineae</taxon>
        <taxon>Pleosporaceae</taxon>
        <taxon>Decorospora</taxon>
    </lineage>
</organism>
<evidence type="ECO:0000313" key="3">
    <source>
        <dbReference type="EMBL" id="KAF1835573.1"/>
    </source>
</evidence>
<dbReference type="SMART" id="SM00672">
    <property type="entry name" value="CAP10"/>
    <property type="match status" value="1"/>
</dbReference>
<dbReference type="PANTHER" id="PTHR12203:SF107">
    <property type="entry name" value="GLYCOSYL TRANSFERASE CAP10 DOMAIN-CONTAINING PROTEIN"/>
    <property type="match status" value="1"/>
</dbReference>